<dbReference type="OrthoDB" id="1551204at2"/>
<dbReference type="Pfam" id="PF13683">
    <property type="entry name" value="rve_3"/>
    <property type="match status" value="1"/>
</dbReference>
<dbReference type="AlphaFoldDB" id="A0A411YHM1"/>
<dbReference type="InterPro" id="IPR001584">
    <property type="entry name" value="Integrase_cat-core"/>
</dbReference>
<dbReference type="GO" id="GO:0015074">
    <property type="term" value="P:DNA integration"/>
    <property type="evidence" value="ECO:0007669"/>
    <property type="project" value="InterPro"/>
</dbReference>
<name>A0A411YHM1_9ACTN</name>
<accession>A0A411YHM1</accession>
<organism evidence="3 4">
    <name type="scientific">Egibacter rhizosphaerae</name>
    <dbReference type="NCBI Taxonomy" id="1670831"/>
    <lineage>
        <taxon>Bacteria</taxon>
        <taxon>Bacillati</taxon>
        <taxon>Actinomycetota</taxon>
        <taxon>Nitriliruptoria</taxon>
        <taxon>Egibacterales</taxon>
        <taxon>Egibacteraceae</taxon>
        <taxon>Egibacter</taxon>
    </lineage>
</organism>
<dbReference type="PANTHER" id="PTHR46889">
    <property type="entry name" value="TRANSPOSASE INSF FOR INSERTION SEQUENCE IS3B-RELATED"/>
    <property type="match status" value="1"/>
</dbReference>
<dbReference type="PROSITE" id="PS50994">
    <property type="entry name" value="INTEGRASE"/>
    <property type="match status" value="1"/>
</dbReference>
<keyword evidence="4" id="KW-1185">Reference proteome</keyword>
<evidence type="ECO:0000259" key="2">
    <source>
        <dbReference type="PROSITE" id="PS50994"/>
    </source>
</evidence>
<dbReference type="InterPro" id="IPR036397">
    <property type="entry name" value="RNaseH_sf"/>
</dbReference>
<dbReference type="InterPro" id="IPR012337">
    <property type="entry name" value="RNaseH-like_sf"/>
</dbReference>
<sequence length="455" mass="50585">MHDPTDIAAELDPGEMIGCEGLSGSGLAVDGWVGMSTRFGPTVMGRVPPVEQESVMSWVLYRLAFGLLTLATRSGRAKDLEIIVLRHQMAVLRRQIGRPELTERDRGLMGAIAAALPRPRRQGWLVTPDTLLRWQRRRIARHGTHPRRRPGRPSIAAQARSLAVRMARENPTWGYRRIHGELSRLGHTVGASTVWKILNDAGIDPAPTRTSTTWSQLLRSQAAVACDFATVDTVLMRRFYVLFFIDTASREVIFGGITANPTSAWTVQAARNLFLTHGDRLASAKALVRDRGSQFTTSFDAVFRSAGMKVLATPVRTPVANSFAERWIQSLRRELLDRTLVWNQRQLQRLVSDYIDHYNGHRPHRSLQQRPPNPPEPSETSSPAPAAPRVSERHHAPALRRPHQRVQEHGMKPTTGFLAPTRLGYARAMRATRSLAQATASSTSAQTSRPADSSA</sequence>
<dbReference type="KEGG" id="erz:ER308_15150"/>
<feature type="compositionally biased region" description="Low complexity" evidence="1">
    <location>
        <begin position="431"/>
        <end position="449"/>
    </location>
</feature>
<reference evidence="3 4" key="1">
    <citation type="submission" date="2019-01" db="EMBL/GenBank/DDBJ databases">
        <title>Egibacter rhizosphaerae EGI 80759T.</title>
        <authorList>
            <person name="Chen D.-D."/>
            <person name="Tian Y."/>
            <person name="Jiao J.-Y."/>
            <person name="Zhang X.-T."/>
            <person name="Zhang Y.-G."/>
            <person name="Zhang Y."/>
            <person name="Xiao M."/>
            <person name="Shu W.-S."/>
            <person name="Li W.-J."/>
        </authorList>
    </citation>
    <scope>NUCLEOTIDE SEQUENCE [LARGE SCALE GENOMIC DNA]</scope>
    <source>
        <strain evidence="3 4">EGI 80759</strain>
    </source>
</reference>
<feature type="compositionally biased region" description="Low complexity" evidence="1">
    <location>
        <begin position="378"/>
        <end position="388"/>
    </location>
</feature>
<proteinExistence type="predicted"/>
<evidence type="ECO:0000313" key="3">
    <source>
        <dbReference type="EMBL" id="QBI20768.1"/>
    </source>
</evidence>
<dbReference type="RefSeq" id="WP_131155761.1">
    <property type="nucleotide sequence ID" value="NZ_CP036402.1"/>
</dbReference>
<dbReference type="Proteomes" id="UP000291469">
    <property type="component" value="Chromosome"/>
</dbReference>
<evidence type="ECO:0000313" key="4">
    <source>
        <dbReference type="Proteomes" id="UP000291469"/>
    </source>
</evidence>
<dbReference type="InterPro" id="IPR050900">
    <property type="entry name" value="Transposase_IS3/IS150/IS904"/>
</dbReference>
<feature type="region of interest" description="Disordered" evidence="1">
    <location>
        <begin position="359"/>
        <end position="455"/>
    </location>
</feature>
<dbReference type="Gene3D" id="3.30.420.10">
    <property type="entry name" value="Ribonuclease H-like superfamily/Ribonuclease H"/>
    <property type="match status" value="1"/>
</dbReference>
<dbReference type="SUPFAM" id="SSF53098">
    <property type="entry name" value="Ribonuclease H-like"/>
    <property type="match status" value="1"/>
</dbReference>
<protein>
    <submittedName>
        <fullName evidence="3">Integrase</fullName>
    </submittedName>
</protein>
<dbReference type="PANTHER" id="PTHR46889:SF4">
    <property type="entry name" value="TRANSPOSASE INSO FOR INSERTION SEQUENCE ELEMENT IS911B-RELATED"/>
    <property type="match status" value="1"/>
</dbReference>
<dbReference type="EMBL" id="CP036402">
    <property type="protein sequence ID" value="QBI20768.1"/>
    <property type="molecule type" value="Genomic_DNA"/>
</dbReference>
<gene>
    <name evidence="3" type="ORF">ER308_15150</name>
</gene>
<evidence type="ECO:0000256" key="1">
    <source>
        <dbReference type="SAM" id="MobiDB-lite"/>
    </source>
</evidence>
<feature type="domain" description="Integrase catalytic" evidence="2">
    <location>
        <begin position="203"/>
        <end position="379"/>
    </location>
</feature>
<dbReference type="GO" id="GO:0003676">
    <property type="term" value="F:nucleic acid binding"/>
    <property type="evidence" value="ECO:0007669"/>
    <property type="project" value="InterPro"/>
</dbReference>